<dbReference type="STRING" id="118110.XW81_01040"/>
<evidence type="ECO:0000256" key="7">
    <source>
        <dbReference type="ARBA" id="ARBA00023306"/>
    </source>
</evidence>
<dbReference type="PATRIC" id="fig|118110.3.peg.211"/>
<sequence length="94" mass="11147">MIVNDFKRYYKKLMILLLMITTSAILVITIVHKTRLLISNEEQLDIMQKKITAQCNNLILEKNILKSHRKIEQYAKEKLNMTYSNPLKENIIIK</sequence>
<evidence type="ECO:0000256" key="3">
    <source>
        <dbReference type="ARBA" id="ARBA00022618"/>
    </source>
</evidence>
<reference evidence="10 11" key="1">
    <citation type="submission" date="2015-04" db="EMBL/GenBank/DDBJ databases">
        <title>Buchnera aphidicola assembly.</title>
        <authorList>
            <person name="Zhang Y."/>
        </authorList>
    </citation>
    <scope>NUCLEOTIDE SEQUENCE [LARGE SCALE GENOMIC DNA]</scope>
    <source>
        <strain evidence="10 11">SC</strain>
    </source>
</reference>
<evidence type="ECO:0000256" key="8">
    <source>
        <dbReference type="NCBIfam" id="TIGR02209"/>
    </source>
</evidence>
<organism evidence="10 11">
    <name type="scientific">Buchnera aphidicola subsp. Schlechtendalia chinensis</name>
    <dbReference type="NCBI Taxonomy" id="118110"/>
    <lineage>
        <taxon>Bacteria</taxon>
        <taxon>Pseudomonadati</taxon>
        <taxon>Pseudomonadota</taxon>
        <taxon>Gammaproteobacteria</taxon>
        <taxon>Enterobacterales</taxon>
        <taxon>Erwiniaceae</taxon>
        <taxon>Buchnera</taxon>
    </lineage>
</organism>
<keyword evidence="5 9" id="KW-1133">Transmembrane helix</keyword>
<dbReference type="EMBL" id="CP011299">
    <property type="protein sequence ID" value="ANF17301.1"/>
    <property type="molecule type" value="Genomic_DNA"/>
</dbReference>
<keyword evidence="7" id="KW-0131">Cell cycle</keyword>
<evidence type="ECO:0000256" key="2">
    <source>
        <dbReference type="ARBA" id="ARBA00022475"/>
    </source>
</evidence>
<keyword evidence="3" id="KW-0132">Cell division</keyword>
<feature type="transmembrane region" description="Helical" evidence="9">
    <location>
        <begin position="12"/>
        <end position="31"/>
    </location>
</feature>
<keyword evidence="11" id="KW-1185">Reference proteome</keyword>
<dbReference type="GO" id="GO:0032153">
    <property type="term" value="C:cell division site"/>
    <property type="evidence" value="ECO:0007669"/>
    <property type="project" value="TreeGrafter"/>
</dbReference>
<gene>
    <name evidence="10" type="ORF">XW81_01040</name>
</gene>
<proteinExistence type="predicted"/>
<keyword evidence="4 9" id="KW-0812">Transmembrane</keyword>
<dbReference type="InterPro" id="IPR011922">
    <property type="entry name" value="Cell_div_FtsL"/>
</dbReference>
<protein>
    <recommendedName>
        <fullName evidence="8">Cell division protein FtsL</fullName>
    </recommendedName>
</protein>
<evidence type="ECO:0000256" key="5">
    <source>
        <dbReference type="ARBA" id="ARBA00022989"/>
    </source>
</evidence>
<dbReference type="Pfam" id="PF04999">
    <property type="entry name" value="FtsL"/>
    <property type="match status" value="1"/>
</dbReference>
<evidence type="ECO:0000256" key="6">
    <source>
        <dbReference type="ARBA" id="ARBA00023136"/>
    </source>
</evidence>
<keyword evidence="2" id="KW-1003">Cell membrane</keyword>
<evidence type="ECO:0000256" key="9">
    <source>
        <dbReference type="SAM" id="Phobius"/>
    </source>
</evidence>
<accession>A0A172WEB3</accession>
<dbReference type="NCBIfam" id="TIGR02209">
    <property type="entry name" value="ftsL_broad"/>
    <property type="match status" value="1"/>
</dbReference>
<comment type="subcellular location">
    <subcellularLocation>
        <location evidence="1">Cell membrane</location>
        <topology evidence="1">Single-pass type II membrane protein</topology>
    </subcellularLocation>
</comment>
<keyword evidence="6 9" id="KW-0472">Membrane</keyword>
<evidence type="ECO:0000256" key="1">
    <source>
        <dbReference type="ARBA" id="ARBA00004401"/>
    </source>
</evidence>
<evidence type="ECO:0000313" key="10">
    <source>
        <dbReference type="EMBL" id="ANF17301.1"/>
    </source>
</evidence>
<dbReference type="PANTHER" id="PTHR37479">
    <property type="entry name" value="CELL DIVISION PROTEIN FTSL"/>
    <property type="match status" value="1"/>
</dbReference>
<dbReference type="Proteomes" id="UP000077654">
    <property type="component" value="Chromosome"/>
</dbReference>
<dbReference type="AlphaFoldDB" id="A0A172WEB3"/>
<dbReference type="GO" id="GO:0005886">
    <property type="term" value="C:plasma membrane"/>
    <property type="evidence" value="ECO:0007669"/>
    <property type="project" value="UniProtKB-SubCell"/>
</dbReference>
<dbReference type="GO" id="GO:0043093">
    <property type="term" value="P:FtsZ-dependent cytokinesis"/>
    <property type="evidence" value="ECO:0007669"/>
    <property type="project" value="TreeGrafter"/>
</dbReference>
<dbReference type="PANTHER" id="PTHR37479:SF1">
    <property type="entry name" value="CELL DIVISION PROTEIN FTSL"/>
    <property type="match status" value="1"/>
</dbReference>
<evidence type="ECO:0000256" key="4">
    <source>
        <dbReference type="ARBA" id="ARBA00022692"/>
    </source>
</evidence>
<name>A0A172WEB3_BUCSC</name>
<evidence type="ECO:0000313" key="11">
    <source>
        <dbReference type="Proteomes" id="UP000077654"/>
    </source>
</evidence>